<dbReference type="Pfam" id="PF01743">
    <property type="entry name" value="PolyA_pol"/>
    <property type="match status" value="1"/>
</dbReference>
<dbReference type="InterPro" id="IPR003607">
    <property type="entry name" value="HD/PDEase_dom"/>
</dbReference>
<dbReference type="SUPFAM" id="SSF81301">
    <property type="entry name" value="Nucleotidyltransferase"/>
    <property type="match status" value="1"/>
</dbReference>
<feature type="binding site" evidence="11">
    <location>
        <position position="197"/>
    </location>
    <ligand>
        <name>ATP</name>
        <dbReference type="ChEBI" id="CHEBI:30616"/>
    </ligand>
</feature>
<dbReference type="EC" id="3.1.3.-" evidence="11"/>
<evidence type="ECO:0000259" key="13">
    <source>
        <dbReference type="PROSITE" id="PS51831"/>
    </source>
</evidence>
<comment type="caution">
    <text evidence="14">The sequence shown here is derived from an EMBL/GenBank/DDBJ whole genome shotgun (WGS) entry which is preliminary data.</text>
</comment>
<keyword evidence="7 11" id="KW-0692">RNA repair</keyword>
<dbReference type="InterPro" id="IPR050124">
    <property type="entry name" value="tRNA_CCA-adding_enzyme"/>
</dbReference>
<proteinExistence type="inferred from homology"/>
<dbReference type="HAMAP" id="MF_01262">
    <property type="entry name" value="CCA_bact_type2"/>
    <property type="match status" value="1"/>
</dbReference>
<dbReference type="Gene3D" id="1.10.3090.10">
    <property type="entry name" value="cca-adding enzyme, domain 2"/>
    <property type="match status" value="1"/>
</dbReference>
<keyword evidence="8 11" id="KW-0067">ATP-binding</keyword>
<dbReference type="Pfam" id="PF12627">
    <property type="entry name" value="PolyA_pol_RNAbd"/>
    <property type="match status" value="1"/>
</dbReference>
<dbReference type="CDD" id="cd05398">
    <property type="entry name" value="NT_ClassII-CCAase"/>
    <property type="match status" value="1"/>
</dbReference>
<dbReference type="PANTHER" id="PTHR47545">
    <property type="entry name" value="MULTIFUNCTIONAL CCA PROTEIN"/>
    <property type="match status" value="1"/>
</dbReference>
<evidence type="ECO:0000313" key="15">
    <source>
        <dbReference type="Proteomes" id="UP000720344"/>
    </source>
</evidence>
<comment type="cofactor">
    <cofactor evidence="11">
        <name>Mg(2+)</name>
        <dbReference type="ChEBI" id="CHEBI:18420"/>
    </cofactor>
    <text evidence="11">Magnesium is required for nucleotidyltransferase activity.</text>
</comment>
<dbReference type="Gene3D" id="3.30.460.10">
    <property type="entry name" value="Beta Polymerase, domain 2"/>
    <property type="match status" value="1"/>
</dbReference>
<reference evidence="15" key="1">
    <citation type="submission" date="2020-03" db="EMBL/GenBank/DDBJ databases">
        <title>Whole-genome sequence of the purple nonsulfur bacterium Rhodocyclus tenuis DSM112.</title>
        <authorList>
            <person name="Kyndt J.A."/>
            <person name="Meyer T.E."/>
        </authorList>
    </citation>
    <scope>NUCLEOTIDE SEQUENCE [LARGE SCALE GENOMIC DNA]</scope>
    <source>
        <strain evidence="15">DSM 112</strain>
    </source>
</reference>
<feature type="binding site" evidence="11">
    <location>
        <position position="148"/>
    </location>
    <ligand>
        <name>ATP</name>
        <dbReference type="ChEBI" id="CHEBI:30616"/>
    </ligand>
</feature>
<comment type="catalytic activity">
    <reaction evidence="11">
        <text>a tRNA with a 3' CCA end + 2 CTP + ATP = a tRNA with a 3' CCACCA end + 3 diphosphate</text>
        <dbReference type="Rhea" id="RHEA:76235"/>
        <dbReference type="Rhea" id="RHEA-COMP:10468"/>
        <dbReference type="Rhea" id="RHEA-COMP:18655"/>
        <dbReference type="ChEBI" id="CHEBI:30616"/>
        <dbReference type="ChEBI" id="CHEBI:33019"/>
        <dbReference type="ChEBI" id="CHEBI:37563"/>
        <dbReference type="ChEBI" id="CHEBI:83071"/>
        <dbReference type="ChEBI" id="CHEBI:195187"/>
    </reaction>
</comment>
<feature type="binding site" evidence="11">
    <location>
        <position position="68"/>
    </location>
    <ligand>
        <name>ATP</name>
        <dbReference type="ChEBI" id="CHEBI:30616"/>
    </ligand>
</feature>
<keyword evidence="11 14" id="KW-0378">Hydrolase</keyword>
<feature type="binding site" evidence="11">
    <location>
        <position position="80"/>
    </location>
    <ligand>
        <name>Mg(2+)</name>
        <dbReference type="ChEBI" id="CHEBI:18420"/>
    </ligand>
</feature>
<evidence type="ECO:0000256" key="12">
    <source>
        <dbReference type="SAM" id="MobiDB-lite"/>
    </source>
</evidence>
<protein>
    <recommendedName>
        <fullName evidence="11">Multifunctional CCA protein</fullName>
    </recommendedName>
    <domain>
        <recommendedName>
            <fullName evidence="11">CCA-adding enzyme</fullName>
            <ecNumber evidence="11">2.7.7.72</ecNumber>
        </recommendedName>
        <alternativeName>
            <fullName evidence="11">CCA tRNA nucleotidyltransferase</fullName>
        </alternativeName>
        <alternativeName>
            <fullName evidence="11">tRNA CCA-pyrophosphorylase</fullName>
        </alternativeName>
        <alternativeName>
            <fullName evidence="11">tRNA adenylyl-/cytidylyl-transferase</fullName>
        </alternativeName>
        <alternativeName>
            <fullName evidence="11">tRNA nucleotidyltransferase</fullName>
        </alternativeName>
        <alternativeName>
            <fullName evidence="11">tRNA-NT</fullName>
        </alternativeName>
    </domain>
    <domain>
        <recommendedName>
            <fullName evidence="11">2'-nucleotidase</fullName>
            <ecNumber evidence="11">3.1.3.-</ecNumber>
        </recommendedName>
    </domain>
    <domain>
        <recommendedName>
            <fullName evidence="11">2',3'-cyclic phosphodiesterase</fullName>
            <ecNumber evidence="11">3.1.4.-</ecNumber>
        </recommendedName>
    </domain>
    <domain>
        <recommendedName>
            <fullName evidence="11">Phosphatase</fullName>
        </recommendedName>
    </domain>
</protein>
<gene>
    <name evidence="11" type="primary">cca</name>
    <name evidence="14" type="ORF">HCX48_04090</name>
</gene>
<dbReference type="CDD" id="cd00077">
    <property type="entry name" value="HDc"/>
    <property type="match status" value="1"/>
</dbReference>
<accession>A0ABX0WHR9</accession>
<comment type="similarity">
    <text evidence="11">Belongs to the tRNA nucleotidyltransferase/poly(A) polymerase family. Bacterial CCA-adding enzyme type 1 subfamily.</text>
</comment>
<comment type="domain">
    <text evidence="11">Comprises two domains: an N-terminal domain containing the nucleotidyltransferase activity and a C-terminal HD domain associated with both phosphodiesterase and phosphatase activities.</text>
</comment>
<comment type="miscellaneous">
    <text evidence="11">A single active site specifically recognizes both ATP and CTP and is responsible for their addition.</text>
</comment>
<evidence type="ECO:0000256" key="5">
    <source>
        <dbReference type="ARBA" id="ARBA00022723"/>
    </source>
</evidence>
<feature type="binding site" evidence="11">
    <location>
        <position position="65"/>
    </location>
    <ligand>
        <name>CTP</name>
        <dbReference type="ChEBI" id="CHEBI:37563"/>
    </ligand>
</feature>
<dbReference type="Pfam" id="PF01966">
    <property type="entry name" value="HD"/>
    <property type="match status" value="1"/>
</dbReference>
<evidence type="ECO:0000256" key="1">
    <source>
        <dbReference type="ARBA" id="ARBA00022596"/>
    </source>
</evidence>
<evidence type="ECO:0000256" key="8">
    <source>
        <dbReference type="ARBA" id="ARBA00022840"/>
    </source>
</evidence>
<feature type="binding site" evidence="11">
    <location>
        <position position="68"/>
    </location>
    <ligand>
        <name>CTP</name>
        <dbReference type="ChEBI" id="CHEBI:37563"/>
    </ligand>
</feature>
<feature type="domain" description="HD" evidence="13">
    <location>
        <begin position="287"/>
        <end position="388"/>
    </location>
</feature>
<dbReference type="GO" id="GO:0016787">
    <property type="term" value="F:hydrolase activity"/>
    <property type="evidence" value="ECO:0007669"/>
    <property type="project" value="UniProtKB-KW"/>
</dbReference>
<keyword evidence="9 11" id="KW-0460">Magnesium</keyword>
<comment type="catalytic activity">
    <reaction evidence="11">
        <text>a tRNA precursor + 2 CTP + ATP = a tRNA with a 3' CCA end + 3 diphosphate</text>
        <dbReference type="Rhea" id="RHEA:14433"/>
        <dbReference type="Rhea" id="RHEA-COMP:10465"/>
        <dbReference type="Rhea" id="RHEA-COMP:10468"/>
        <dbReference type="ChEBI" id="CHEBI:30616"/>
        <dbReference type="ChEBI" id="CHEBI:33019"/>
        <dbReference type="ChEBI" id="CHEBI:37563"/>
        <dbReference type="ChEBI" id="CHEBI:74896"/>
        <dbReference type="ChEBI" id="CHEBI:83071"/>
        <dbReference type="EC" id="2.7.7.72"/>
    </reaction>
</comment>
<evidence type="ECO:0000256" key="9">
    <source>
        <dbReference type="ARBA" id="ARBA00022842"/>
    </source>
</evidence>
<dbReference type="HAMAP" id="MF_01261">
    <property type="entry name" value="CCA_bact_type1"/>
    <property type="match status" value="1"/>
</dbReference>
<feature type="region of interest" description="Disordered" evidence="12">
    <location>
        <begin position="1"/>
        <end position="23"/>
    </location>
</feature>
<evidence type="ECO:0000256" key="11">
    <source>
        <dbReference type="HAMAP-Rule" id="MF_01261"/>
    </source>
</evidence>
<keyword evidence="11" id="KW-0511">Multifunctional enzyme</keyword>
<dbReference type="InterPro" id="IPR043519">
    <property type="entry name" value="NT_sf"/>
</dbReference>
<keyword evidence="5 11" id="KW-0479">Metal-binding</keyword>
<evidence type="ECO:0000256" key="2">
    <source>
        <dbReference type="ARBA" id="ARBA00022679"/>
    </source>
</evidence>
<keyword evidence="2 11" id="KW-0808">Transferase</keyword>
<dbReference type="EC" id="2.7.7.72" evidence="11"/>
<comment type="function">
    <text evidence="11">Catalyzes the addition and repair of the essential 3'-terminal CCA sequence in tRNAs without using a nucleic acid template. Adds these three nucleotides in the order of C, C, and A to the tRNA nucleotide-73, using CTP and ATP as substrates and producing inorganic pyrophosphate. tRNA 3'-terminal CCA addition is required both for tRNA processing and repair. Also involved in tRNA surveillance by mediating tandem CCA addition to generate a CCACCA at the 3' terminus of unstable tRNAs. While stable tRNAs receive only 3'-terminal CCA, unstable tRNAs are marked with CCACCA and rapidly degraded.</text>
</comment>
<evidence type="ECO:0000256" key="4">
    <source>
        <dbReference type="ARBA" id="ARBA00022695"/>
    </source>
</evidence>
<comment type="cofactor">
    <cofactor evidence="11">
        <name>Ni(2+)</name>
        <dbReference type="ChEBI" id="CHEBI:49786"/>
    </cofactor>
    <text evidence="11">Nickel for phosphatase activity.</text>
</comment>
<sequence>MTTPTGGRRRWKLSRRATSPRKRQKAVSTICACAQAARRRHASIAPCTSQQTPPMSDWQIYIVGGAVRDELLGLPVVDRDYVVVGATPEQLLARGFRPVGRDFPVFLHPQTHEEYALARTERKSGHGYAGFTFHAAPDVTLDEDLARRDLTINAMARAADGELIDPFDGRADLAARRLRHVGPAFSEDPVRILRIARFAARFSRPPADFTIAPETLQVMREMTQAGEVDHLVAERVWQELARALMEATPSRFFRVLRECGALVRLLPEMDHLFGVPQRADVHPEIDTGEHSLLVLDQAARDNLPLAGRFAALLHDLGKGLTASADLPNHPEHEQRGEAPLTTLCERLKPPAECRELALLATRHHGEIHRAGELSPAALTSLLERCDALRRPQRFALLLDVCACDHRGRTGFADAPYAPRALLQRALSAVGAVDAAAVVRACADPATIRQHLHEARAQAVRLALDSA</sequence>
<feature type="binding site" evidence="11">
    <location>
        <position position="197"/>
    </location>
    <ligand>
        <name>CTP</name>
        <dbReference type="ChEBI" id="CHEBI:37563"/>
    </ligand>
</feature>
<dbReference type="EC" id="3.1.4.-" evidence="11"/>
<feature type="binding site" evidence="11">
    <location>
        <position position="194"/>
    </location>
    <ligand>
        <name>CTP</name>
        <dbReference type="ChEBI" id="CHEBI:37563"/>
    </ligand>
</feature>
<keyword evidence="1 11" id="KW-0533">Nickel</keyword>
<evidence type="ECO:0000256" key="6">
    <source>
        <dbReference type="ARBA" id="ARBA00022741"/>
    </source>
</evidence>
<dbReference type="PROSITE" id="PS51831">
    <property type="entry name" value="HD"/>
    <property type="match status" value="1"/>
</dbReference>
<keyword evidence="10 11" id="KW-0694">RNA-binding</keyword>
<organism evidence="14 15">
    <name type="scientific">Rhodocyclus gracilis</name>
    <dbReference type="NCBI Taxonomy" id="2929842"/>
    <lineage>
        <taxon>Bacteria</taxon>
        <taxon>Pseudomonadati</taxon>
        <taxon>Pseudomonadota</taxon>
        <taxon>Betaproteobacteria</taxon>
        <taxon>Rhodocyclales</taxon>
        <taxon>Rhodocyclaceae</taxon>
        <taxon>Rhodocyclus</taxon>
    </lineage>
</organism>
<dbReference type="InterPro" id="IPR032828">
    <property type="entry name" value="PolyA_RNA-bd"/>
</dbReference>
<keyword evidence="15" id="KW-1185">Reference proteome</keyword>
<comment type="subunit">
    <text evidence="11">Monomer. Can also form homodimers and oligomers.</text>
</comment>
<dbReference type="PANTHER" id="PTHR47545:SF1">
    <property type="entry name" value="MULTIFUNCTIONAL CCA PROTEIN"/>
    <property type="match status" value="1"/>
</dbReference>
<dbReference type="NCBIfam" id="NF008137">
    <property type="entry name" value="PRK10885.1"/>
    <property type="match status" value="1"/>
</dbReference>
<evidence type="ECO:0000256" key="3">
    <source>
        <dbReference type="ARBA" id="ARBA00022694"/>
    </source>
</evidence>
<feature type="binding site" evidence="11">
    <location>
        <position position="65"/>
    </location>
    <ligand>
        <name>ATP</name>
        <dbReference type="ChEBI" id="CHEBI:30616"/>
    </ligand>
</feature>
<feature type="binding site" evidence="11">
    <location>
        <position position="148"/>
    </location>
    <ligand>
        <name>CTP</name>
        <dbReference type="ChEBI" id="CHEBI:37563"/>
    </ligand>
</feature>
<evidence type="ECO:0000313" key="14">
    <source>
        <dbReference type="EMBL" id="NJA88403.1"/>
    </source>
</evidence>
<evidence type="ECO:0000256" key="7">
    <source>
        <dbReference type="ARBA" id="ARBA00022800"/>
    </source>
</evidence>
<dbReference type="InterPro" id="IPR006674">
    <property type="entry name" value="HD_domain"/>
</dbReference>
<dbReference type="InterPro" id="IPR012006">
    <property type="entry name" value="CCA_bact"/>
</dbReference>
<evidence type="ECO:0000256" key="10">
    <source>
        <dbReference type="ARBA" id="ARBA00022884"/>
    </source>
</evidence>
<dbReference type="SUPFAM" id="SSF81891">
    <property type="entry name" value="Poly A polymerase C-terminal region-like"/>
    <property type="match status" value="1"/>
</dbReference>
<feature type="compositionally biased region" description="Basic residues" evidence="12">
    <location>
        <begin position="7"/>
        <end position="23"/>
    </location>
</feature>
<dbReference type="GO" id="GO:0004810">
    <property type="term" value="F:CCA tRNA nucleotidyltransferase activity"/>
    <property type="evidence" value="ECO:0007669"/>
    <property type="project" value="UniProtKB-EC"/>
</dbReference>
<feature type="binding site" evidence="11">
    <location>
        <position position="78"/>
    </location>
    <ligand>
        <name>Mg(2+)</name>
        <dbReference type="ChEBI" id="CHEBI:18420"/>
    </ligand>
</feature>
<keyword evidence="6 11" id="KW-0547">Nucleotide-binding</keyword>
<name>A0ABX0WHR9_9RHOO</name>
<dbReference type="EMBL" id="JAATWB010000002">
    <property type="protein sequence ID" value="NJA88403.1"/>
    <property type="molecule type" value="Genomic_DNA"/>
</dbReference>
<keyword evidence="3 11" id="KW-0819">tRNA processing</keyword>
<dbReference type="Proteomes" id="UP000720344">
    <property type="component" value="Unassembled WGS sequence"/>
</dbReference>
<feature type="binding site" evidence="11">
    <location>
        <position position="194"/>
    </location>
    <ligand>
        <name>ATP</name>
        <dbReference type="ChEBI" id="CHEBI:30616"/>
    </ligand>
</feature>
<dbReference type="InterPro" id="IPR002646">
    <property type="entry name" value="PolA_pol_head_dom"/>
</dbReference>
<keyword evidence="4 11" id="KW-0548">Nucleotidyltransferase</keyword>